<dbReference type="InterPro" id="IPR009057">
    <property type="entry name" value="Homeodomain-like_sf"/>
</dbReference>
<proteinExistence type="predicted"/>
<keyword evidence="4" id="KW-1185">Reference proteome</keyword>
<evidence type="ECO:0000259" key="2">
    <source>
        <dbReference type="PROSITE" id="PS51294"/>
    </source>
</evidence>
<dbReference type="CDD" id="cd00167">
    <property type="entry name" value="SANT"/>
    <property type="match status" value="2"/>
</dbReference>
<dbReference type="GO" id="GO:0000978">
    <property type="term" value="F:RNA polymerase II cis-regulatory region sequence-specific DNA binding"/>
    <property type="evidence" value="ECO:0007669"/>
    <property type="project" value="TreeGrafter"/>
</dbReference>
<evidence type="ECO:0000313" key="4">
    <source>
        <dbReference type="Proteomes" id="UP000187209"/>
    </source>
</evidence>
<dbReference type="PANTHER" id="PTHR45614:SF25">
    <property type="entry name" value="MYB PROTEIN"/>
    <property type="match status" value="1"/>
</dbReference>
<sequence>MAFERCKPKLWKVEEDLKLQELVKTLGEKKWVQVAKGLEESLSIFRTPKQCRDRWSNRSSQVNPIPFSDREIKIILRGQKKFGNKWSKVAKLLSGRSENQVKNFMHSTIRRNIRRFNKGKLESEKIKFSSLSLLDNLEIREILTAKKSVSKSFFMQKFLSNEAKEIIKSMHDSITQSSKSKVKILENPSYINFSGFEVWNLKDFEDITVNEDSQEYCVTRNEINEEEYEYRLSFEDY</sequence>
<name>A0A1R2B531_9CILI</name>
<dbReference type="Gene3D" id="1.10.10.60">
    <property type="entry name" value="Homeodomain-like"/>
    <property type="match status" value="2"/>
</dbReference>
<dbReference type="OrthoDB" id="2143914at2759"/>
<comment type="caution">
    <text evidence="3">The sequence shown here is derived from an EMBL/GenBank/DDBJ whole genome shotgun (WGS) entry which is preliminary data.</text>
</comment>
<feature type="domain" description="Myb-like" evidence="1">
    <location>
        <begin position="11"/>
        <end position="59"/>
    </location>
</feature>
<dbReference type="SMART" id="SM00717">
    <property type="entry name" value="SANT"/>
    <property type="match status" value="2"/>
</dbReference>
<evidence type="ECO:0000313" key="3">
    <source>
        <dbReference type="EMBL" id="OMJ71867.1"/>
    </source>
</evidence>
<dbReference type="SUPFAM" id="SSF46689">
    <property type="entry name" value="Homeodomain-like"/>
    <property type="match status" value="1"/>
</dbReference>
<dbReference type="EMBL" id="MPUH01000949">
    <property type="protein sequence ID" value="OMJ71867.1"/>
    <property type="molecule type" value="Genomic_DNA"/>
</dbReference>
<dbReference type="Pfam" id="PF13921">
    <property type="entry name" value="Myb_DNA-bind_6"/>
    <property type="match status" value="1"/>
</dbReference>
<dbReference type="AlphaFoldDB" id="A0A1R2B531"/>
<dbReference type="InterPro" id="IPR050560">
    <property type="entry name" value="MYB_TF"/>
</dbReference>
<dbReference type="GO" id="GO:0000981">
    <property type="term" value="F:DNA-binding transcription factor activity, RNA polymerase II-specific"/>
    <property type="evidence" value="ECO:0007669"/>
    <property type="project" value="TreeGrafter"/>
</dbReference>
<reference evidence="3 4" key="1">
    <citation type="submission" date="2016-11" db="EMBL/GenBank/DDBJ databases">
        <title>The macronuclear genome of Stentor coeruleus: a giant cell with tiny introns.</title>
        <authorList>
            <person name="Slabodnick M."/>
            <person name="Ruby J.G."/>
            <person name="Reiff S.B."/>
            <person name="Swart E.C."/>
            <person name="Gosai S."/>
            <person name="Prabakaran S."/>
            <person name="Witkowska E."/>
            <person name="Larue G.E."/>
            <person name="Fisher S."/>
            <person name="Freeman R.M."/>
            <person name="Gunawardena J."/>
            <person name="Chu W."/>
            <person name="Stover N.A."/>
            <person name="Gregory B.D."/>
            <person name="Nowacki M."/>
            <person name="Derisi J."/>
            <person name="Roy S.W."/>
            <person name="Marshall W.F."/>
            <person name="Sood P."/>
        </authorList>
    </citation>
    <scope>NUCLEOTIDE SEQUENCE [LARGE SCALE GENOMIC DNA]</scope>
    <source>
        <strain evidence="3">WM001</strain>
    </source>
</reference>
<feature type="domain" description="HTH myb-type" evidence="2">
    <location>
        <begin position="74"/>
        <end position="113"/>
    </location>
</feature>
<protein>
    <recommendedName>
        <fullName evidence="5">Myb-like DNA-binding domain containing protein</fullName>
    </recommendedName>
</protein>
<dbReference type="Proteomes" id="UP000187209">
    <property type="component" value="Unassembled WGS sequence"/>
</dbReference>
<dbReference type="GO" id="GO:0005634">
    <property type="term" value="C:nucleus"/>
    <property type="evidence" value="ECO:0007669"/>
    <property type="project" value="TreeGrafter"/>
</dbReference>
<dbReference type="PANTHER" id="PTHR45614">
    <property type="entry name" value="MYB PROTEIN-RELATED"/>
    <property type="match status" value="1"/>
</dbReference>
<dbReference type="PROSITE" id="PS50090">
    <property type="entry name" value="MYB_LIKE"/>
    <property type="match status" value="1"/>
</dbReference>
<accession>A0A1R2B531</accession>
<dbReference type="PROSITE" id="PS51294">
    <property type="entry name" value="HTH_MYB"/>
    <property type="match status" value="2"/>
</dbReference>
<dbReference type="InterPro" id="IPR017930">
    <property type="entry name" value="Myb_dom"/>
</dbReference>
<gene>
    <name evidence="3" type="ORF">SteCoe_29811</name>
</gene>
<evidence type="ECO:0000259" key="1">
    <source>
        <dbReference type="PROSITE" id="PS50090"/>
    </source>
</evidence>
<feature type="domain" description="HTH myb-type" evidence="2">
    <location>
        <begin position="11"/>
        <end position="63"/>
    </location>
</feature>
<dbReference type="InterPro" id="IPR001005">
    <property type="entry name" value="SANT/Myb"/>
</dbReference>
<evidence type="ECO:0008006" key="5">
    <source>
        <dbReference type="Google" id="ProtNLM"/>
    </source>
</evidence>
<organism evidence="3 4">
    <name type="scientific">Stentor coeruleus</name>
    <dbReference type="NCBI Taxonomy" id="5963"/>
    <lineage>
        <taxon>Eukaryota</taxon>
        <taxon>Sar</taxon>
        <taxon>Alveolata</taxon>
        <taxon>Ciliophora</taxon>
        <taxon>Postciliodesmatophora</taxon>
        <taxon>Heterotrichea</taxon>
        <taxon>Heterotrichida</taxon>
        <taxon>Stentoridae</taxon>
        <taxon>Stentor</taxon>
    </lineage>
</organism>